<feature type="domain" description="Peptidase C39-like" evidence="2">
    <location>
        <begin position="299"/>
        <end position="459"/>
    </location>
</feature>
<comment type="caution">
    <text evidence="3">The sequence shown here is derived from an EMBL/GenBank/DDBJ whole genome shotgun (WGS) entry which is preliminary data.</text>
</comment>
<evidence type="ECO:0000256" key="1">
    <source>
        <dbReference type="SAM" id="SignalP"/>
    </source>
</evidence>
<evidence type="ECO:0000313" key="3">
    <source>
        <dbReference type="EMBL" id="MBK1833933.1"/>
    </source>
</evidence>
<feature type="signal peptide" evidence="1">
    <location>
        <begin position="1"/>
        <end position="23"/>
    </location>
</feature>
<evidence type="ECO:0000313" key="4">
    <source>
        <dbReference type="Proteomes" id="UP000604083"/>
    </source>
</evidence>
<dbReference type="Pfam" id="PF13529">
    <property type="entry name" value="Peptidase_C39_2"/>
    <property type="match status" value="1"/>
</dbReference>
<proteinExistence type="predicted"/>
<sequence>MNRLPFASSLTALLLVSTPILSAQTVSITQKSTGKSLSVKILGYSEGEVRFRANGRVYELAEDKLTPDSLDRVKEALAAAGKLTASLGVLGEKANELAGHSLFGEKSLWQEPAEEVAQRLRLPRESRKEDSSSYRLYPPSDYFFLGAHPYCITLYGNSEHQPESFSLVYANKGDFGSTMGRGEDHFKKVHPDKELPTTLEEAIELDAELIATTLSELLGEPEDQYYGEKEDKRRVKRWDLGDHAFLLSTMDEEYTSLLIVPTEVADAEGKVEFIADSEMKKQQAGNLRQEDNGDVWIDNIPMVDQGPKGYCAPATFERAMRYMRIPADMYLLATAATAPGGGTNTMKLSDDCKRIVRSKARKIRELELDEDLDLKTVRKYIDKGVPILWQMCSLPNYNQIANTRTIQRSEVENFEKWAEEIAEEAEKVAPGLAIPANHHICMIIGYNEATKELAVSDSWGPEYELRWVHVDIAKAVTSQGGFVIDY</sequence>
<dbReference type="InterPro" id="IPR039564">
    <property type="entry name" value="Peptidase_C39-like"/>
</dbReference>
<accession>A0A934RN88</accession>
<keyword evidence="1" id="KW-0732">Signal</keyword>
<reference evidence="3" key="1">
    <citation type="submission" date="2021-01" db="EMBL/GenBank/DDBJ databases">
        <title>Modified the classification status of verrucomicrobia.</title>
        <authorList>
            <person name="Feng X."/>
        </authorList>
    </citation>
    <scope>NUCLEOTIDE SEQUENCE</scope>
    <source>
        <strain evidence="3">KCTC 12986</strain>
    </source>
</reference>
<evidence type="ECO:0000259" key="2">
    <source>
        <dbReference type="Pfam" id="PF13529"/>
    </source>
</evidence>
<dbReference type="RefSeq" id="WP_200391366.1">
    <property type="nucleotide sequence ID" value="NZ_JAENIO010000015.1"/>
</dbReference>
<protein>
    <recommendedName>
        <fullName evidence="2">Peptidase C39-like domain-containing protein</fullName>
    </recommendedName>
</protein>
<feature type="chain" id="PRO_5037634779" description="Peptidase C39-like domain-containing protein" evidence="1">
    <location>
        <begin position="24"/>
        <end position="486"/>
    </location>
</feature>
<name>A0A934RN88_9BACT</name>
<dbReference type="AlphaFoldDB" id="A0A934RN88"/>
<dbReference type="EMBL" id="JAENIO010000015">
    <property type="protein sequence ID" value="MBK1833933.1"/>
    <property type="molecule type" value="Genomic_DNA"/>
</dbReference>
<organism evidence="3 4">
    <name type="scientific">Roseibacillus ishigakijimensis</name>
    <dbReference type="NCBI Taxonomy" id="454146"/>
    <lineage>
        <taxon>Bacteria</taxon>
        <taxon>Pseudomonadati</taxon>
        <taxon>Verrucomicrobiota</taxon>
        <taxon>Verrucomicrobiia</taxon>
        <taxon>Verrucomicrobiales</taxon>
        <taxon>Verrucomicrobiaceae</taxon>
        <taxon>Roseibacillus</taxon>
    </lineage>
</organism>
<dbReference type="Proteomes" id="UP000604083">
    <property type="component" value="Unassembled WGS sequence"/>
</dbReference>
<gene>
    <name evidence="3" type="ORF">JIN78_07670</name>
</gene>
<keyword evidence="4" id="KW-1185">Reference proteome</keyword>